<dbReference type="Proteomes" id="UP000198901">
    <property type="component" value="Unassembled WGS sequence"/>
</dbReference>
<feature type="domain" description="Putative beta-lactamase-inhibitor-like PepSY-like" evidence="2">
    <location>
        <begin position="129"/>
        <end position="187"/>
    </location>
</feature>
<evidence type="ECO:0000313" key="4">
    <source>
        <dbReference type="Proteomes" id="UP000198901"/>
    </source>
</evidence>
<dbReference type="RefSeq" id="WP_093199805.1">
    <property type="nucleotide sequence ID" value="NZ_FNGS01000003.1"/>
</dbReference>
<accession>A0A1G9M6L0</accession>
<dbReference type="Pfam" id="PF11396">
    <property type="entry name" value="PepSY_like"/>
    <property type="match status" value="2"/>
</dbReference>
<dbReference type="STRING" id="563176.SAMN04488090_1469"/>
<dbReference type="OrthoDB" id="980012at2"/>
<evidence type="ECO:0000313" key="3">
    <source>
        <dbReference type="EMBL" id="SDL69910.1"/>
    </source>
</evidence>
<evidence type="ECO:0000259" key="2">
    <source>
        <dbReference type="Pfam" id="PF11396"/>
    </source>
</evidence>
<organism evidence="3 4">
    <name type="scientific">Siphonobacter aquaeclarae</name>
    <dbReference type="NCBI Taxonomy" id="563176"/>
    <lineage>
        <taxon>Bacteria</taxon>
        <taxon>Pseudomonadati</taxon>
        <taxon>Bacteroidota</taxon>
        <taxon>Cytophagia</taxon>
        <taxon>Cytophagales</taxon>
        <taxon>Cytophagaceae</taxon>
        <taxon>Siphonobacter</taxon>
    </lineage>
</organism>
<keyword evidence="4" id="KW-1185">Reference proteome</keyword>
<protein>
    <submittedName>
        <fullName evidence="3">Putative beta-lactamase-inhibitor-like, PepSY-like</fullName>
    </submittedName>
</protein>
<evidence type="ECO:0000256" key="1">
    <source>
        <dbReference type="SAM" id="SignalP"/>
    </source>
</evidence>
<feature type="chain" id="PRO_5011684299" evidence="1">
    <location>
        <begin position="22"/>
        <end position="200"/>
    </location>
</feature>
<dbReference type="SUPFAM" id="SSF160574">
    <property type="entry name" value="BT0923-like"/>
    <property type="match status" value="1"/>
</dbReference>
<dbReference type="InterPro" id="IPR021533">
    <property type="entry name" value="PepSY-like"/>
</dbReference>
<gene>
    <name evidence="3" type="ORF">SAMN04488090_1469</name>
</gene>
<reference evidence="3 4" key="1">
    <citation type="submission" date="2016-10" db="EMBL/GenBank/DDBJ databases">
        <authorList>
            <person name="de Groot N.N."/>
        </authorList>
    </citation>
    <scope>NUCLEOTIDE SEQUENCE [LARGE SCALE GENOMIC DNA]</scope>
    <source>
        <strain evidence="3 4">DSM 21668</strain>
    </source>
</reference>
<feature type="domain" description="Putative beta-lactamase-inhibitor-like PepSY-like" evidence="2">
    <location>
        <begin position="60"/>
        <end position="117"/>
    </location>
</feature>
<sequence length="200" mass="21107">MRKYLLLFLLFTGGLYLTSCTKDSSAVADSEDALDAVTATAARYSASVDSVTHKKCKGSLTDVDVSSLSATITSYIKQNYSSATIKIALKDQAGNTIVGIEADGQPKALLFDANGAFVQELQHYKKAARLTAVAVADLPAAISSYISANYSGATIQKAGKNAEGSYFVAISVSGSIKVLLFDSAGSFKQELPKPPSHKRH</sequence>
<dbReference type="EMBL" id="FNGS01000003">
    <property type="protein sequence ID" value="SDL69910.1"/>
    <property type="molecule type" value="Genomic_DNA"/>
</dbReference>
<name>A0A1G9M6L0_9BACT</name>
<dbReference type="AlphaFoldDB" id="A0A1G9M6L0"/>
<proteinExistence type="predicted"/>
<keyword evidence="1" id="KW-0732">Signal</keyword>
<dbReference type="Gene3D" id="3.40.1420.30">
    <property type="match status" value="1"/>
</dbReference>
<feature type="signal peptide" evidence="1">
    <location>
        <begin position="1"/>
        <end position="21"/>
    </location>
</feature>